<feature type="compositionally biased region" description="Basic and acidic residues" evidence="1">
    <location>
        <begin position="1917"/>
        <end position="1927"/>
    </location>
</feature>
<feature type="region of interest" description="Disordered" evidence="1">
    <location>
        <begin position="1889"/>
        <end position="1944"/>
    </location>
</feature>
<feature type="compositionally biased region" description="Polar residues" evidence="1">
    <location>
        <begin position="1507"/>
        <end position="1526"/>
    </location>
</feature>
<accession>A0AAR5PVZ1</accession>
<feature type="region of interest" description="Disordered" evidence="1">
    <location>
        <begin position="1807"/>
        <end position="1831"/>
    </location>
</feature>
<dbReference type="EnsemblMetazoa" id="XM_019909619.1">
    <property type="protein sequence ID" value="XP_019765178.1"/>
    <property type="gene ID" value="LOC109540997"/>
</dbReference>
<feature type="compositionally biased region" description="Low complexity" evidence="1">
    <location>
        <begin position="2330"/>
        <end position="2351"/>
    </location>
</feature>
<feature type="region of interest" description="Disordered" evidence="1">
    <location>
        <begin position="2381"/>
        <end position="2480"/>
    </location>
</feature>
<feature type="compositionally biased region" description="Polar residues" evidence="1">
    <location>
        <begin position="1378"/>
        <end position="1387"/>
    </location>
</feature>
<name>A0AAR5PVZ1_DENPD</name>
<feature type="compositionally biased region" description="Polar residues" evidence="1">
    <location>
        <begin position="2440"/>
        <end position="2480"/>
    </location>
</feature>
<keyword evidence="4" id="KW-1185">Reference proteome</keyword>
<feature type="region of interest" description="Disordered" evidence="1">
    <location>
        <begin position="1428"/>
        <end position="1447"/>
    </location>
</feature>
<dbReference type="Pfam" id="PF25580">
    <property type="entry name" value="TPR_Rlf"/>
    <property type="match status" value="1"/>
</dbReference>
<feature type="compositionally biased region" description="Polar residues" evidence="1">
    <location>
        <begin position="719"/>
        <end position="734"/>
    </location>
</feature>
<reference evidence="3" key="2">
    <citation type="submission" date="2024-08" db="UniProtKB">
        <authorList>
            <consortium name="EnsemblMetazoa"/>
        </authorList>
    </citation>
    <scope>IDENTIFICATION</scope>
</reference>
<evidence type="ECO:0000313" key="4">
    <source>
        <dbReference type="Proteomes" id="UP000019118"/>
    </source>
</evidence>
<dbReference type="InterPro" id="IPR057986">
    <property type="entry name" value="TPR_Rlf/292/654"/>
</dbReference>
<organism evidence="3 4">
    <name type="scientific">Dendroctonus ponderosae</name>
    <name type="common">Mountain pine beetle</name>
    <dbReference type="NCBI Taxonomy" id="77166"/>
    <lineage>
        <taxon>Eukaryota</taxon>
        <taxon>Metazoa</taxon>
        <taxon>Ecdysozoa</taxon>
        <taxon>Arthropoda</taxon>
        <taxon>Hexapoda</taxon>
        <taxon>Insecta</taxon>
        <taxon>Pterygota</taxon>
        <taxon>Neoptera</taxon>
        <taxon>Endopterygota</taxon>
        <taxon>Coleoptera</taxon>
        <taxon>Polyphaga</taxon>
        <taxon>Cucujiformia</taxon>
        <taxon>Curculionidae</taxon>
        <taxon>Scolytinae</taxon>
        <taxon>Dendroctonus</taxon>
    </lineage>
</organism>
<evidence type="ECO:0000313" key="3">
    <source>
        <dbReference type="EnsemblMetazoa" id="XP_019765178.1"/>
    </source>
</evidence>
<dbReference type="GeneID" id="109540997"/>
<dbReference type="KEGG" id="dpa:109540997"/>
<reference evidence="4" key="1">
    <citation type="journal article" date="2013" name="Genome Biol.">
        <title>Draft genome of the mountain pine beetle, Dendroctonus ponderosae Hopkins, a major forest pest.</title>
        <authorList>
            <person name="Keeling C.I."/>
            <person name="Yuen M.M."/>
            <person name="Liao N.Y."/>
            <person name="Docking T.R."/>
            <person name="Chan S.K."/>
            <person name="Taylor G.A."/>
            <person name="Palmquist D.L."/>
            <person name="Jackman S.D."/>
            <person name="Nguyen A."/>
            <person name="Li M."/>
            <person name="Henderson H."/>
            <person name="Janes J.K."/>
            <person name="Zhao Y."/>
            <person name="Pandoh P."/>
            <person name="Moore R."/>
            <person name="Sperling F.A."/>
            <person name="Huber D.P."/>
            <person name="Birol I."/>
            <person name="Jones S.J."/>
            <person name="Bohlmann J."/>
        </authorList>
    </citation>
    <scope>NUCLEOTIDE SEQUENCE</scope>
</reference>
<dbReference type="Proteomes" id="UP000019118">
    <property type="component" value="Unassembled WGS sequence"/>
</dbReference>
<feature type="compositionally biased region" description="Basic and acidic residues" evidence="1">
    <location>
        <begin position="1430"/>
        <end position="1447"/>
    </location>
</feature>
<feature type="region of interest" description="Disordered" evidence="1">
    <location>
        <begin position="2330"/>
        <end position="2365"/>
    </location>
</feature>
<feature type="compositionally biased region" description="Low complexity" evidence="1">
    <location>
        <begin position="1932"/>
        <end position="1943"/>
    </location>
</feature>
<feature type="region of interest" description="Disordered" evidence="1">
    <location>
        <begin position="1378"/>
        <end position="1421"/>
    </location>
</feature>
<feature type="compositionally biased region" description="Polar residues" evidence="1">
    <location>
        <begin position="1409"/>
        <end position="1421"/>
    </location>
</feature>
<feature type="region of interest" description="Disordered" evidence="1">
    <location>
        <begin position="1316"/>
        <end position="1340"/>
    </location>
</feature>
<sequence>MSVCVQISSVNMASQEEDNKLECISNVNKDQERYYLNVYKRYEFILNDKSEQFEHKVQSLIDVWKSISELNFSQFDIKYIIHIIDWAKLHALNIVLTGEWRSTKESFRDSLLQCIEKAQQSLASINDAFSTRCQKLADVVKKPWEDPVLYNLIQERDAEIGSKEIEFFCVETAYLVSVRLKKLCENHCEDLALNLVTNFLKCKKQATIQNFSLNATETQLWFIFDIYMALLYKFQDKDKIFEQFQNLQLAEGVQLIKRFSKKRVKISKIWRNCHKIAIFGSRYFLSKALMSYNTDLRELLTDLLKTYLALSNTDVLLQEFVLSVRNLTNLADAEGLCVMCEIIHREAAEKLRHFAIEMYIRALTTDMNELERLKHVNEDVKMKLTTSRLAHTFSNLTDLLDDHVKVARECILTAFSLEPTKERLKRIEELAKRSGFPVLDTGQEWRCRLHPPVLPSDDLAWVCPECGEWMSKPELTAPLQMNTPLQEALQESILGISEALCDDLVVCLSNPRYQILSWLLSWGDLYRLCILYLNDPEKTKNFVTELKFVDVDYSMFDHIKREPVDEYTGIEKGYEQYLDIDFVSDEETSSVSEDSLCHDRSVGLGSDGTEDSGLPLPQLKSDPNTLKSLRMFRPSLKRKKDDMDPPVKDKKISLTMRNNSLAVSRFESHEVSVTNRILPFQSAKENQNFPDRIYLPKAAEVPEGNCISTPGNFSKHDNSNQPGNSISQLQSPGWNSELGANGHITASTSSQPVNSVFNTTNLSNVTSTSYVSNIIRSSLTYGVPKITDNTQSLTPSSTYTTPRQGVVPLNAVAKKSSLKQSSSFTTSSNVGQKSNRAMHKNQSAVVHFTKSKADALQQASDLDALLKEVVQDIDDELIPITDTESKNGLAATLPQLGGQVANIQKQLIQVSHQIMPIPCQSQMKSLHEMFSPSGTSDDCKMKLRNVSNSEKKRAYSGEVLDSIKKRKETKIQDSTTLEIGEDPYKLMDLTIRIPRLNLKKHKCRPKSVGQISQKAINPIWGGDMAQDIRKQAPIRLKELTIRLRPEDMIQPHTIQLTSSHSMQPETPVLMENSPSVLSPVVSTERQILTTTQSVVPTVTSDLRVLSPIEQQLTLPTFSPTEVQAENPIGPIETESTIFPNQNVAQKEFPILPITNPEHRHCRFIQLTSDQEALILPRATLQALTKSCSVSTQQIRMNIWPSSVMEHNQLPQNCVPLKTLSVTIKLPLPLHLDKIVFVPHEKIKDVLSTATYSQGVFRTTVKTSDFQQICQQGTVIPITSIRRTSCPQNNQESTLDICPDSFQNQKAATVDCDEDEIDNNNKKTDPFTDFTETVPNSPKELEKTDQVKNLIDVKYGNLEIVKMRSLEIEQVTDWGKSYYESSHGSTTSSKDDTSEHSFTSSEEVNDHNIKNNTVNESVSEFDQGSTIKQTIDCDNKSESVSDIDSSHTEEDICDTDSTLARIDEWLKEALKWNTKDKLNHMKQKTKFETKYFCESGAIAMSNESAINSCERTTDPNDQSLTETTSNNDRSEPNMCSRLAEIRENIIKSSLTKHDTIKESVKSLEQCEKSDPQNNQNDVATETSMQHAYNHFSDSPLNSTERKASDETVVQKELRILIEREHFLDSVKYQQNIERESIENTNDIIFPKNSKITYPKRLESEKDFLFSDVFSDSSVNVDKENINKVAQNNCQPNSDEVDQRRCKSDLDYLKSCQDANPVLKRYSNNRKRKHDEVPCFKVDQEKAQNQLTVALKRLPEVIARPNVKVLVSDPFKNDEESSDDEDDDVFKRASPLADCNIRNEIKKKLNKTYNKKHNSNRRKRIRKSDQDDLGKNSGVHVNIYEDKFYSLIAKVSRPLCRSGAMNLNIPGLKDYSEILPRNVNHVVNVVQHTIPRSSSVTNQNTQTSTQVTPHIQRIGQPKLPDRKPDRYENESDQAPASSPVSKSPVTTNASTLINILSNAKPGQMKSVTASQTPFVNILSQQVLNPAVHQAEPSNPTVIKVDSDTKIDVQATKSVNTNLRIVTTTTQAGGASTASSPAQGGTILQFICKSSLPKFQQAFGKTVYQAGTGTICEGTSDSSASSPGESCSQSQVAATLETKKITAKAVPVNVQPLTGNVIFRGQVPVGQTVSLIPPGSNTRQLFRITGSTHEQINLVKETLIQNKMGALLHAIQTKPKVTVEQNGAQTEEYTKITLCKGSTVSSNTTRIVKPIQLQIPANVIRAPQPANVSSTTLEQLREFDMVYKQVKERSTSTPVQPESTSQTRQEAPQQQRISFAYVNQVQKYTQLAPVVVVSTYSSMQQSVSPALSVSSQSGSSSSITTVNTIAVPKVAVKPSKGKSISKSSIVKTSPTTVPAISKPQQKPQEDELTTQRIFDILAGYAEQLRNSPDLNNKPAPRRRSNPPTNPSSNTTSSSSSKKKKKKSSSSTTSTLVETDNEDLTMGSEDSSGGNIVQLSMTDEEQSQSASVTPTESNLEPATSNASNHRPIIVTTDAASHPRNVIIADSSMGDTLKMQNTTLLMPGNYIMPVSVVKSGQPIAVVSGGSKILTTVPTRSGQNMLLFQNFVNQSKKGAISTIKYSTLQPFSGLSASAIGTVNQSAVVLPSNSVATVALGQPITLKKIEDCDKGTNTELLLTIAPPREAVKVEKCPDIPQPDSSTSLSCETIEVKVEDQTSADLSTNAVLKSINRNSCVATSVIASVIKKEDADSETESADATIIRTVDSSKQLERISSVLVNTSASNGPMLSHTNHRYRKSSEGVECTTVSSKEFNQNSMKVPQSATKILKNNAVYYAIRTKKAINKKIDSEMQKQAAMERELRLQKTLSEECEDLGVDEPSTSDLFPEADLLFDSNHSPSYDQSGQKVQGTEAKTKHSMHLFSDDENSGPLRNDLFDYVEYNPPDRGLNQVNGNNISIESTSSCDDSTLLPNCGNMAEVTLNSPISPEYSENNHNIIKYKYKYTNRKKGEKSAKLPQEVWPGITEVTSSEDTIELVKEDETPIAIQEETVINEVINEDDTLVLEQDDNSDATLTIRCPVHTLNDDNRSSRKSIKKLCSCFNGSRSTNVTNNRKRLASPKSYITNKKILLSKKR</sequence>
<feature type="region of interest" description="Disordered" evidence="1">
    <location>
        <begin position="2244"/>
        <end position="2265"/>
    </location>
</feature>
<proteinExistence type="predicted"/>
<protein>
    <recommendedName>
        <fullName evidence="2">Zinc finger protein Rlf/292/654 TPR repeats domain-containing protein</fullName>
    </recommendedName>
</protein>
<feature type="compositionally biased region" description="Polar residues" evidence="1">
    <location>
        <begin position="2248"/>
        <end position="2265"/>
    </location>
</feature>
<feature type="region of interest" description="Disordered" evidence="1">
    <location>
        <begin position="706"/>
        <end position="755"/>
    </location>
</feature>
<evidence type="ECO:0000259" key="2">
    <source>
        <dbReference type="Pfam" id="PF25580"/>
    </source>
</evidence>
<feature type="compositionally biased region" description="Low complexity" evidence="1">
    <location>
        <begin position="1891"/>
        <end position="1906"/>
    </location>
</feature>
<feature type="compositionally biased region" description="Low complexity" evidence="1">
    <location>
        <begin position="2403"/>
        <end position="2412"/>
    </location>
</feature>
<feature type="region of interest" description="Disordered" evidence="1">
    <location>
        <begin position="1507"/>
        <end position="1532"/>
    </location>
</feature>
<feature type="domain" description="Zinc finger protein Rlf/292/654 TPR repeats" evidence="2">
    <location>
        <begin position="282"/>
        <end position="432"/>
    </location>
</feature>
<evidence type="ECO:0000256" key="1">
    <source>
        <dbReference type="SAM" id="MobiDB-lite"/>
    </source>
</evidence>
<feature type="compositionally biased region" description="Basic residues" evidence="1">
    <location>
        <begin position="1807"/>
        <end position="1820"/>
    </location>
</feature>